<dbReference type="InterPro" id="IPR001796">
    <property type="entry name" value="DHFR_dom"/>
</dbReference>
<dbReference type="PROSITE" id="PS51330">
    <property type="entry name" value="DHFR_2"/>
    <property type="match status" value="1"/>
</dbReference>
<accession>A0ABV1DFK7</accession>
<reference evidence="8 9" key="1">
    <citation type="submission" date="2024-03" db="EMBL/GenBank/DDBJ databases">
        <title>Human intestinal bacterial collection.</title>
        <authorList>
            <person name="Pauvert C."/>
            <person name="Hitch T.C.A."/>
            <person name="Clavel T."/>
        </authorList>
    </citation>
    <scope>NUCLEOTIDE SEQUENCE [LARGE SCALE GENOMIC DNA]</scope>
    <source>
        <strain evidence="8 9">CLA-SR-H021</strain>
    </source>
</reference>
<evidence type="ECO:0000256" key="4">
    <source>
        <dbReference type="ARBA" id="ARBA00022563"/>
    </source>
</evidence>
<organism evidence="8 9">
    <name type="scientific">Enterocloster hominis</name>
    <name type="common">ex Hitch et al. 2024</name>
    <dbReference type="NCBI Taxonomy" id="1917870"/>
    <lineage>
        <taxon>Bacteria</taxon>
        <taxon>Bacillati</taxon>
        <taxon>Bacillota</taxon>
        <taxon>Clostridia</taxon>
        <taxon>Lachnospirales</taxon>
        <taxon>Lachnospiraceae</taxon>
        <taxon>Enterocloster</taxon>
    </lineage>
</organism>
<dbReference type="PANTHER" id="PTHR48069:SF3">
    <property type="entry name" value="DIHYDROFOLATE REDUCTASE"/>
    <property type="match status" value="1"/>
</dbReference>
<evidence type="ECO:0000313" key="8">
    <source>
        <dbReference type="EMBL" id="MEQ2429158.1"/>
    </source>
</evidence>
<evidence type="ECO:0000313" key="9">
    <source>
        <dbReference type="Proteomes" id="UP001454086"/>
    </source>
</evidence>
<comment type="caution">
    <text evidence="8">The sequence shown here is derived from an EMBL/GenBank/DDBJ whole genome shotgun (WGS) entry which is preliminary data.</text>
</comment>
<keyword evidence="6 8" id="KW-0560">Oxidoreductase</keyword>
<comment type="similarity">
    <text evidence="2">Belongs to the dihydrofolate reductase family.</text>
</comment>
<dbReference type="EC" id="1.5.1.3" evidence="3"/>
<gene>
    <name evidence="8" type="ORF">WMQ36_29770</name>
</gene>
<evidence type="ECO:0000259" key="7">
    <source>
        <dbReference type="PROSITE" id="PS51330"/>
    </source>
</evidence>
<sequence>MNIIVAADRHWAIGKDGRGLVTIPADQQMLMRETAGKVVVMGRKTLEGLPGGQPLGSRVNVVLSRNEDYKVKGAQVCGSMAKALETLSAYDTDDIYIIGGLSIYEQFLPHADTVHVTRIDYTYDADTFFNNLEKDEAWEMVQESDEQTYFDLCYTFQKFQRKK</sequence>
<evidence type="ECO:0000256" key="6">
    <source>
        <dbReference type="ARBA" id="ARBA00023002"/>
    </source>
</evidence>
<name>A0ABV1DFK7_9FIRM</name>
<proteinExistence type="inferred from homology"/>
<dbReference type="RefSeq" id="WP_008721873.1">
    <property type="nucleotide sequence ID" value="NZ_JAJFEB010000003.1"/>
</dbReference>
<dbReference type="CDD" id="cd00209">
    <property type="entry name" value="DHFR"/>
    <property type="match status" value="1"/>
</dbReference>
<dbReference type="Pfam" id="PF00186">
    <property type="entry name" value="DHFR_1"/>
    <property type="match status" value="1"/>
</dbReference>
<dbReference type="InterPro" id="IPR012259">
    <property type="entry name" value="DHFR"/>
</dbReference>
<dbReference type="GO" id="GO:0004146">
    <property type="term" value="F:dihydrofolate reductase activity"/>
    <property type="evidence" value="ECO:0007669"/>
    <property type="project" value="UniProtKB-EC"/>
</dbReference>
<keyword evidence="5" id="KW-0521">NADP</keyword>
<feature type="domain" description="DHFR" evidence="7">
    <location>
        <begin position="1"/>
        <end position="163"/>
    </location>
</feature>
<dbReference type="Proteomes" id="UP001454086">
    <property type="component" value="Unassembled WGS sequence"/>
</dbReference>
<dbReference type="SUPFAM" id="SSF53597">
    <property type="entry name" value="Dihydrofolate reductase-like"/>
    <property type="match status" value="1"/>
</dbReference>
<comment type="pathway">
    <text evidence="1">Cofactor biosynthesis; tetrahydrofolate biosynthesis; 5,6,7,8-tetrahydrofolate from 7,8-dihydrofolate: step 1/1.</text>
</comment>
<dbReference type="Gene3D" id="3.40.430.10">
    <property type="entry name" value="Dihydrofolate Reductase, subunit A"/>
    <property type="match status" value="1"/>
</dbReference>
<evidence type="ECO:0000256" key="2">
    <source>
        <dbReference type="ARBA" id="ARBA00009539"/>
    </source>
</evidence>
<dbReference type="PANTHER" id="PTHR48069">
    <property type="entry name" value="DIHYDROFOLATE REDUCTASE"/>
    <property type="match status" value="1"/>
</dbReference>
<dbReference type="EMBL" id="JBBMFM010000285">
    <property type="protein sequence ID" value="MEQ2429158.1"/>
    <property type="molecule type" value="Genomic_DNA"/>
</dbReference>
<dbReference type="InterPro" id="IPR024072">
    <property type="entry name" value="DHFR-like_dom_sf"/>
</dbReference>
<evidence type="ECO:0000256" key="5">
    <source>
        <dbReference type="ARBA" id="ARBA00022857"/>
    </source>
</evidence>
<evidence type="ECO:0000256" key="1">
    <source>
        <dbReference type="ARBA" id="ARBA00004903"/>
    </source>
</evidence>
<protein>
    <recommendedName>
        <fullName evidence="3">dihydrofolate reductase</fullName>
        <ecNumber evidence="3">1.5.1.3</ecNumber>
    </recommendedName>
</protein>
<keyword evidence="4" id="KW-0554">One-carbon metabolism</keyword>
<keyword evidence="9" id="KW-1185">Reference proteome</keyword>
<dbReference type="PRINTS" id="PR00070">
    <property type="entry name" value="DHFR"/>
</dbReference>
<evidence type="ECO:0000256" key="3">
    <source>
        <dbReference type="ARBA" id="ARBA00012856"/>
    </source>
</evidence>